<evidence type="ECO:0000256" key="1">
    <source>
        <dbReference type="SAM" id="Phobius"/>
    </source>
</evidence>
<dbReference type="RefSeq" id="WP_279243671.1">
    <property type="nucleotide sequence ID" value="NZ_SHNN01000001.1"/>
</dbReference>
<sequence>MTPLRIWLSGCFGAVLLLIGVAVFLIRMHHAGPYAMPAGGNLLAGIMALVAGGLMLSPLARKQGRASLLNWLILLASPIILFFALYATLAELEEVVVIEARDNGGQPAYLRLWVVDHKDAVWVIMPGAKSDHYQLEKGPVILMRDGRKRCVVATRSDNLDNVNEIVRGRHEKYFVQRLAEGIGLFSEQATPATAALRLDPCG</sequence>
<reference evidence="2" key="1">
    <citation type="submission" date="2019-02" db="EMBL/GenBank/DDBJ databases">
        <authorList>
            <person name="Li S.-H."/>
        </authorList>
    </citation>
    <scope>NUCLEOTIDE SEQUENCE</scope>
    <source>
        <strain evidence="2">IMCC14734</strain>
    </source>
</reference>
<organism evidence="2 3">
    <name type="scientific">Candidatus Litorirhabdus singularis</name>
    <dbReference type="NCBI Taxonomy" id="2518993"/>
    <lineage>
        <taxon>Bacteria</taxon>
        <taxon>Pseudomonadati</taxon>
        <taxon>Pseudomonadota</taxon>
        <taxon>Gammaproteobacteria</taxon>
        <taxon>Cellvibrionales</taxon>
        <taxon>Halieaceae</taxon>
        <taxon>Candidatus Litorirhabdus</taxon>
    </lineage>
</organism>
<keyword evidence="1" id="KW-0812">Transmembrane</keyword>
<name>A0ABT3TBM4_9GAMM</name>
<proteinExistence type="predicted"/>
<evidence type="ECO:0000313" key="2">
    <source>
        <dbReference type="EMBL" id="MCX2979672.1"/>
    </source>
</evidence>
<keyword evidence="1" id="KW-1133">Transmembrane helix</keyword>
<dbReference type="Proteomes" id="UP001143362">
    <property type="component" value="Unassembled WGS sequence"/>
</dbReference>
<feature type="transmembrane region" description="Helical" evidence="1">
    <location>
        <begin position="6"/>
        <end position="26"/>
    </location>
</feature>
<accession>A0ABT3TBM4</accession>
<gene>
    <name evidence="2" type="ORF">EYC98_02215</name>
</gene>
<dbReference type="EMBL" id="SHNN01000001">
    <property type="protein sequence ID" value="MCX2979672.1"/>
    <property type="molecule type" value="Genomic_DNA"/>
</dbReference>
<keyword evidence="1" id="KW-0472">Membrane</keyword>
<keyword evidence="3" id="KW-1185">Reference proteome</keyword>
<comment type="caution">
    <text evidence="2">The sequence shown here is derived from an EMBL/GenBank/DDBJ whole genome shotgun (WGS) entry which is preliminary data.</text>
</comment>
<feature type="transmembrane region" description="Helical" evidence="1">
    <location>
        <begin position="38"/>
        <end position="56"/>
    </location>
</feature>
<protein>
    <submittedName>
        <fullName evidence="2">Uncharacterized protein</fullName>
    </submittedName>
</protein>
<evidence type="ECO:0000313" key="3">
    <source>
        <dbReference type="Proteomes" id="UP001143362"/>
    </source>
</evidence>
<feature type="transmembrane region" description="Helical" evidence="1">
    <location>
        <begin position="68"/>
        <end position="89"/>
    </location>
</feature>